<evidence type="ECO:0000256" key="3">
    <source>
        <dbReference type="ARBA" id="ARBA00022507"/>
    </source>
</evidence>
<dbReference type="InterPro" id="IPR001499">
    <property type="entry name" value="GPCR_STE3"/>
</dbReference>
<sequence>MPFDPLFICYLLLSFLCAFINIAPTISHLSQGHSGPASFGIWVVLLNAINFASGLLWPDDAMNRAPLFCDITAKLNMVGPLGLLLSNACIIRYLASIFTPNKRLDCYKTLKRRMIADYIVSFGFPVLVVLASLTFQVARYEVVKLVGCSNVSALSWPAILLSFMWSPITCGVSCGYAIYVLYHLIRQHMNIRKLVQESRTPLNISRFIRMCALATTYLCISAPYTIFGTVTALYDIGPYVPWNSWYTIHNEANELSSVRQNPLYQLHFRDWLAITAGLTVFFFFSFANESLIMYSKLYQYARLEYFIPRVWLARVLPARLTKSKRVSNFRYVHHALKISAYFLININF</sequence>
<evidence type="ECO:0000256" key="10">
    <source>
        <dbReference type="SAM" id="Phobius"/>
    </source>
</evidence>
<dbReference type="PANTHER" id="PTHR28097">
    <property type="entry name" value="PHEROMONE A FACTOR RECEPTOR"/>
    <property type="match status" value="1"/>
</dbReference>
<proteinExistence type="inferred from homology"/>
<reference evidence="11" key="1">
    <citation type="submission" date="2013-11" db="EMBL/GenBank/DDBJ databases">
        <title>Genome sequence of the fusiform rust pathogen reveals effectors for host alternation and coevolution with pine.</title>
        <authorList>
            <consortium name="DOE Joint Genome Institute"/>
            <person name="Smith K."/>
            <person name="Pendleton A."/>
            <person name="Kubisiak T."/>
            <person name="Anderson C."/>
            <person name="Salamov A."/>
            <person name="Aerts A."/>
            <person name="Riley R."/>
            <person name="Clum A."/>
            <person name="Lindquist E."/>
            <person name="Ence D."/>
            <person name="Campbell M."/>
            <person name="Kronenberg Z."/>
            <person name="Feau N."/>
            <person name="Dhillon B."/>
            <person name="Hamelin R."/>
            <person name="Burleigh J."/>
            <person name="Smith J."/>
            <person name="Yandell M."/>
            <person name="Nelson C."/>
            <person name="Grigoriev I."/>
            <person name="Davis J."/>
        </authorList>
    </citation>
    <scope>NUCLEOTIDE SEQUENCE</scope>
    <source>
        <strain evidence="11">G11</strain>
    </source>
</reference>
<accession>A0A9P6N6D4</accession>
<dbReference type="GO" id="GO:0000750">
    <property type="term" value="P:pheromone-dependent signal transduction involved in conjugation with cellular fusion"/>
    <property type="evidence" value="ECO:0007669"/>
    <property type="project" value="TreeGrafter"/>
</dbReference>
<keyword evidence="9" id="KW-0807">Transducer</keyword>
<evidence type="ECO:0000256" key="6">
    <source>
        <dbReference type="ARBA" id="ARBA00023040"/>
    </source>
</evidence>
<protein>
    <submittedName>
        <fullName evidence="11">Uncharacterized protein</fullName>
    </submittedName>
</protein>
<comment type="similarity">
    <text evidence="2">Belongs to the G-protein coupled receptor 4 family.</text>
</comment>
<evidence type="ECO:0000256" key="4">
    <source>
        <dbReference type="ARBA" id="ARBA00022692"/>
    </source>
</evidence>
<feature type="transmembrane region" description="Helical" evidence="10">
    <location>
        <begin position="206"/>
        <end position="234"/>
    </location>
</feature>
<dbReference type="OrthoDB" id="2874149at2759"/>
<organism evidence="11 12">
    <name type="scientific">Cronartium quercuum f. sp. fusiforme G11</name>
    <dbReference type="NCBI Taxonomy" id="708437"/>
    <lineage>
        <taxon>Eukaryota</taxon>
        <taxon>Fungi</taxon>
        <taxon>Dikarya</taxon>
        <taxon>Basidiomycota</taxon>
        <taxon>Pucciniomycotina</taxon>
        <taxon>Pucciniomycetes</taxon>
        <taxon>Pucciniales</taxon>
        <taxon>Coleosporiaceae</taxon>
        <taxon>Cronartium</taxon>
    </lineage>
</organism>
<feature type="transmembrane region" description="Helical" evidence="10">
    <location>
        <begin position="6"/>
        <end position="27"/>
    </location>
</feature>
<feature type="transmembrane region" description="Helical" evidence="10">
    <location>
        <begin position="158"/>
        <end position="185"/>
    </location>
</feature>
<keyword evidence="8" id="KW-0675">Receptor</keyword>
<dbReference type="GO" id="GO:0004932">
    <property type="term" value="F:mating-type factor pheromone receptor activity"/>
    <property type="evidence" value="ECO:0007669"/>
    <property type="project" value="InterPro"/>
</dbReference>
<name>A0A9P6N6D4_9BASI</name>
<keyword evidence="7 10" id="KW-0472">Membrane</keyword>
<comment type="subcellular location">
    <subcellularLocation>
        <location evidence="1">Membrane</location>
        <topology evidence="1">Multi-pass membrane protein</topology>
    </subcellularLocation>
</comment>
<keyword evidence="12" id="KW-1185">Reference proteome</keyword>
<keyword evidence="5 10" id="KW-1133">Transmembrane helix</keyword>
<gene>
    <name evidence="11" type="ORF">CROQUDRAFT_54044</name>
</gene>
<feature type="transmembrane region" description="Helical" evidence="10">
    <location>
        <begin position="115"/>
        <end position="138"/>
    </location>
</feature>
<evidence type="ECO:0000256" key="7">
    <source>
        <dbReference type="ARBA" id="ARBA00023136"/>
    </source>
</evidence>
<keyword evidence="4 10" id="KW-0812">Transmembrane</keyword>
<evidence type="ECO:0000313" key="12">
    <source>
        <dbReference type="Proteomes" id="UP000886653"/>
    </source>
</evidence>
<feature type="transmembrane region" description="Helical" evidence="10">
    <location>
        <begin position="39"/>
        <end position="57"/>
    </location>
</feature>
<feature type="transmembrane region" description="Helical" evidence="10">
    <location>
        <begin position="271"/>
        <end position="294"/>
    </location>
</feature>
<evidence type="ECO:0000313" key="11">
    <source>
        <dbReference type="EMBL" id="KAG0139918.1"/>
    </source>
</evidence>
<dbReference type="PRINTS" id="PR00899">
    <property type="entry name" value="GPCRSTE3"/>
</dbReference>
<dbReference type="Pfam" id="PF02076">
    <property type="entry name" value="STE3"/>
    <property type="match status" value="1"/>
</dbReference>
<dbReference type="PANTHER" id="PTHR28097:SF1">
    <property type="entry name" value="PHEROMONE A FACTOR RECEPTOR"/>
    <property type="match status" value="1"/>
</dbReference>
<keyword evidence="6" id="KW-0297">G-protein coupled receptor</keyword>
<dbReference type="Proteomes" id="UP000886653">
    <property type="component" value="Unassembled WGS sequence"/>
</dbReference>
<evidence type="ECO:0000256" key="2">
    <source>
        <dbReference type="ARBA" id="ARBA00011085"/>
    </source>
</evidence>
<dbReference type="CDD" id="cd14966">
    <property type="entry name" value="7tmD_STE3"/>
    <property type="match status" value="1"/>
</dbReference>
<evidence type="ECO:0000256" key="8">
    <source>
        <dbReference type="ARBA" id="ARBA00023170"/>
    </source>
</evidence>
<evidence type="ECO:0000256" key="1">
    <source>
        <dbReference type="ARBA" id="ARBA00004141"/>
    </source>
</evidence>
<keyword evidence="3" id="KW-0589">Pheromone response</keyword>
<dbReference type="AlphaFoldDB" id="A0A9P6N6D4"/>
<evidence type="ECO:0000256" key="5">
    <source>
        <dbReference type="ARBA" id="ARBA00022989"/>
    </source>
</evidence>
<dbReference type="EMBL" id="MU167502">
    <property type="protein sequence ID" value="KAG0139918.1"/>
    <property type="molecule type" value="Genomic_DNA"/>
</dbReference>
<dbReference type="GO" id="GO:0005886">
    <property type="term" value="C:plasma membrane"/>
    <property type="evidence" value="ECO:0007669"/>
    <property type="project" value="TreeGrafter"/>
</dbReference>
<evidence type="ECO:0000256" key="9">
    <source>
        <dbReference type="ARBA" id="ARBA00023224"/>
    </source>
</evidence>
<comment type="caution">
    <text evidence="11">The sequence shown here is derived from an EMBL/GenBank/DDBJ whole genome shotgun (WGS) entry which is preliminary data.</text>
</comment>